<evidence type="ECO:0008006" key="3">
    <source>
        <dbReference type="Google" id="ProtNLM"/>
    </source>
</evidence>
<comment type="caution">
    <text evidence="1">The sequence shown here is derived from an EMBL/GenBank/DDBJ whole genome shotgun (WGS) entry which is preliminary data.</text>
</comment>
<name>A0A5J4VUT0_9EUKA</name>
<evidence type="ECO:0000313" key="1">
    <source>
        <dbReference type="EMBL" id="KAA6386123.1"/>
    </source>
</evidence>
<reference evidence="1 2" key="1">
    <citation type="submission" date="2019-03" db="EMBL/GenBank/DDBJ databases">
        <title>Single cell metagenomics reveals metabolic interactions within the superorganism composed of flagellate Streblomastix strix and complex community of Bacteroidetes bacteria on its surface.</title>
        <authorList>
            <person name="Treitli S.C."/>
            <person name="Kolisko M."/>
            <person name="Husnik F."/>
            <person name="Keeling P."/>
            <person name="Hampl V."/>
        </authorList>
    </citation>
    <scope>NUCLEOTIDE SEQUENCE [LARGE SCALE GENOMIC DNA]</scope>
    <source>
        <strain evidence="1">ST1C</strain>
    </source>
</reference>
<sequence>MTEMNLAQKLRESNNSVELCDYQFLVDKSLEIVDEVLIPRVAAKMCELLRDAVPDYTETVSPESICIFLEFLRSKIGLRIGESVVACLLLMKFISKQRAKSKHALTKKNIGTILVCLIIITLKLCRDRVYKNIFFTKTFGLNIQILNESEVSFLRMIDYECNIQKGEYWNIFGYLMN</sequence>
<dbReference type="Proteomes" id="UP000324800">
    <property type="component" value="Unassembled WGS sequence"/>
</dbReference>
<dbReference type="EMBL" id="SNRW01004953">
    <property type="protein sequence ID" value="KAA6386123.1"/>
    <property type="molecule type" value="Genomic_DNA"/>
</dbReference>
<gene>
    <name evidence="1" type="ORF">EZS28_018350</name>
</gene>
<protein>
    <recommendedName>
        <fullName evidence="3">Cyclin N-terminal domain-containing protein</fullName>
    </recommendedName>
</protein>
<organism evidence="1 2">
    <name type="scientific">Streblomastix strix</name>
    <dbReference type="NCBI Taxonomy" id="222440"/>
    <lineage>
        <taxon>Eukaryota</taxon>
        <taxon>Metamonada</taxon>
        <taxon>Preaxostyla</taxon>
        <taxon>Oxymonadida</taxon>
        <taxon>Streblomastigidae</taxon>
        <taxon>Streblomastix</taxon>
    </lineage>
</organism>
<dbReference type="Gene3D" id="1.10.472.10">
    <property type="entry name" value="Cyclin-like"/>
    <property type="match status" value="1"/>
</dbReference>
<accession>A0A5J4VUT0</accession>
<dbReference type="GO" id="GO:0019901">
    <property type="term" value="F:protein kinase binding"/>
    <property type="evidence" value="ECO:0007669"/>
    <property type="project" value="InterPro"/>
</dbReference>
<dbReference type="Pfam" id="PF08613">
    <property type="entry name" value="Cyclin"/>
    <property type="match status" value="1"/>
</dbReference>
<dbReference type="AlphaFoldDB" id="A0A5J4VUT0"/>
<evidence type="ECO:0000313" key="2">
    <source>
        <dbReference type="Proteomes" id="UP000324800"/>
    </source>
</evidence>
<proteinExistence type="predicted"/>
<dbReference type="InterPro" id="IPR013922">
    <property type="entry name" value="Cyclin_PHO80-like"/>
</dbReference>